<evidence type="ECO:0000256" key="1">
    <source>
        <dbReference type="SAM" id="SignalP"/>
    </source>
</evidence>
<gene>
    <name evidence="2" type="ORF">JIN83_07975</name>
</gene>
<organism evidence="2 3">
    <name type="scientific">Oceaniferula flava</name>
    <dbReference type="NCBI Taxonomy" id="2800421"/>
    <lineage>
        <taxon>Bacteria</taxon>
        <taxon>Pseudomonadati</taxon>
        <taxon>Verrucomicrobiota</taxon>
        <taxon>Verrucomicrobiia</taxon>
        <taxon>Verrucomicrobiales</taxon>
        <taxon>Verrucomicrobiaceae</taxon>
        <taxon>Oceaniferula</taxon>
    </lineage>
</organism>
<dbReference type="InterPro" id="IPR050985">
    <property type="entry name" value="Alpha-glycosidase_related"/>
</dbReference>
<keyword evidence="3" id="KW-1185">Reference proteome</keyword>
<accession>A0AAE2VDR0</accession>
<reference evidence="2" key="1">
    <citation type="submission" date="2021-01" db="EMBL/GenBank/DDBJ databases">
        <title>Modified the classification status of verrucomicrobia.</title>
        <authorList>
            <person name="Feng X."/>
        </authorList>
    </citation>
    <scope>NUCLEOTIDE SEQUENCE</scope>
    <source>
        <strain evidence="2">5K15</strain>
    </source>
</reference>
<evidence type="ECO:0000313" key="2">
    <source>
        <dbReference type="EMBL" id="MBK1854894.1"/>
    </source>
</evidence>
<dbReference type="SUPFAM" id="SSF51445">
    <property type="entry name" value="(Trans)glycosidases"/>
    <property type="match status" value="1"/>
</dbReference>
<sequence>MIPRLFPLVASAVMLSPCFAQAAEPISIQGADLKLEGDLGNFKASWSYATPEPNLLLATLSLTAPEAATPPPLTVSWSVPAVDMVGIWTPDPSKPKNSHMGLKVGARGSKAMPLYSYFDSGDRNRMTVALSDALRPSLLTGFVREEDSKLYLAVSLFKEKQPALKSYEITLRFDTRQLPYYQSLLEVTRWWAAQEGYQPTHTPEAARLPLYSTWYSYHQHLDPKELLEECKIGGEMGLAGIIVDDGWQTLDSNRGYAFTGDWKPERIPDMKGFVDQVHALDQKFLLWYSVPMVGDKSEALKKFKGKTLRYVKGFGAHVLDPRYPEVREFLIETYEAAVRDWGLDGLKLDFISMFSAIPAKDLTASNGRDLASVDVAVDQMMTELIARLKKINPEILLEFRQPYNGPLMRKYGNMLRAVDCPNSGPINRKHIVDVRLVADRTAVHSDMIMWHPDEPVESAALQIQNILFSVPQISVRLGDVSAAHRQMIAFWMDYWMKNRSVFLDGRFEPRGPAQNYPLIIGRSKDKLIATVYHDLFVPLDGEVPAQVDVVNAKAGGDVVLRFAKDYGAATVEILDVQGQVISKESTTLKAGASVWKVPASGLLKITQTANH</sequence>
<name>A0AAE2VDR0_9BACT</name>
<feature type="chain" id="PRO_5042076978" evidence="1">
    <location>
        <begin position="23"/>
        <end position="611"/>
    </location>
</feature>
<dbReference type="Proteomes" id="UP000634206">
    <property type="component" value="Unassembled WGS sequence"/>
</dbReference>
<dbReference type="GO" id="GO:0004557">
    <property type="term" value="F:alpha-galactosidase activity"/>
    <property type="evidence" value="ECO:0007669"/>
    <property type="project" value="InterPro"/>
</dbReference>
<dbReference type="InterPro" id="IPR017853">
    <property type="entry name" value="GH"/>
</dbReference>
<dbReference type="InterPro" id="IPR013785">
    <property type="entry name" value="Aldolase_TIM"/>
</dbReference>
<dbReference type="CDD" id="cd14791">
    <property type="entry name" value="GH36"/>
    <property type="match status" value="1"/>
</dbReference>
<evidence type="ECO:0000313" key="3">
    <source>
        <dbReference type="Proteomes" id="UP000634206"/>
    </source>
</evidence>
<dbReference type="InterPro" id="IPR002252">
    <property type="entry name" value="Glyco_hydro_36"/>
</dbReference>
<dbReference type="Pfam" id="PF02065">
    <property type="entry name" value="Melibiase"/>
    <property type="match status" value="1"/>
</dbReference>
<feature type="signal peptide" evidence="1">
    <location>
        <begin position="1"/>
        <end position="22"/>
    </location>
</feature>
<dbReference type="EMBL" id="JAENIG010000004">
    <property type="protein sequence ID" value="MBK1854894.1"/>
    <property type="molecule type" value="Genomic_DNA"/>
</dbReference>
<protein>
    <submittedName>
        <fullName evidence="2">Alpha-galactosidase</fullName>
    </submittedName>
</protein>
<dbReference type="Gene3D" id="3.20.20.70">
    <property type="entry name" value="Aldolase class I"/>
    <property type="match status" value="1"/>
</dbReference>
<comment type="caution">
    <text evidence="2">The sequence shown here is derived from an EMBL/GenBank/DDBJ whole genome shotgun (WGS) entry which is preliminary data.</text>
</comment>
<keyword evidence="1" id="KW-0732">Signal</keyword>
<dbReference type="RefSeq" id="WP_309489505.1">
    <property type="nucleotide sequence ID" value="NZ_JAENIG010000004.1"/>
</dbReference>
<dbReference type="PANTHER" id="PTHR43053">
    <property type="entry name" value="GLYCOSIDASE FAMILY 31"/>
    <property type="match status" value="1"/>
</dbReference>
<proteinExistence type="predicted"/>
<dbReference type="AlphaFoldDB" id="A0AAE2VDR0"/>
<dbReference type="GO" id="GO:0016052">
    <property type="term" value="P:carbohydrate catabolic process"/>
    <property type="evidence" value="ECO:0007669"/>
    <property type="project" value="InterPro"/>
</dbReference>